<name>A6G3I1_9BACT</name>
<organism evidence="3 4">
    <name type="scientific">Plesiocystis pacifica SIR-1</name>
    <dbReference type="NCBI Taxonomy" id="391625"/>
    <lineage>
        <taxon>Bacteria</taxon>
        <taxon>Pseudomonadati</taxon>
        <taxon>Myxococcota</taxon>
        <taxon>Polyangia</taxon>
        <taxon>Nannocystales</taxon>
        <taxon>Nannocystaceae</taxon>
        <taxon>Plesiocystis</taxon>
    </lineage>
</organism>
<accession>A6G3I1</accession>
<dbReference type="EMBL" id="ABCS01000018">
    <property type="protein sequence ID" value="EDM79588.1"/>
    <property type="molecule type" value="Genomic_DNA"/>
</dbReference>
<keyword evidence="4" id="KW-1185">Reference proteome</keyword>
<dbReference type="Proteomes" id="UP000005801">
    <property type="component" value="Unassembled WGS sequence"/>
</dbReference>
<dbReference type="AlphaFoldDB" id="A6G3I1"/>
<evidence type="ECO:0000256" key="2">
    <source>
        <dbReference type="SAM" id="MobiDB-lite"/>
    </source>
</evidence>
<keyword evidence="1" id="KW-0175">Coiled coil</keyword>
<feature type="region of interest" description="Disordered" evidence="2">
    <location>
        <begin position="120"/>
        <end position="161"/>
    </location>
</feature>
<evidence type="ECO:0000313" key="3">
    <source>
        <dbReference type="EMBL" id="EDM79588.1"/>
    </source>
</evidence>
<reference evidence="3 4" key="1">
    <citation type="submission" date="2007-06" db="EMBL/GenBank/DDBJ databases">
        <authorList>
            <person name="Shimkets L."/>
            <person name="Ferriera S."/>
            <person name="Johnson J."/>
            <person name="Kravitz S."/>
            <person name="Beeson K."/>
            <person name="Sutton G."/>
            <person name="Rogers Y.-H."/>
            <person name="Friedman R."/>
            <person name="Frazier M."/>
            <person name="Venter J.C."/>
        </authorList>
    </citation>
    <scope>NUCLEOTIDE SEQUENCE [LARGE SCALE GENOMIC DNA]</scope>
    <source>
        <strain evidence="3 4">SIR-1</strain>
    </source>
</reference>
<feature type="coiled-coil region" evidence="1">
    <location>
        <begin position="165"/>
        <end position="200"/>
    </location>
</feature>
<proteinExistence type="predicted"/>
<evidence type="ECO:0000256" key="1">
    <source>
        <dbReference type="SAM" id="Coils"/>
    </source>
</evidence>
<evidence type="ECO:0000313" key="4">
    <source>
        <dbReference type="Proteomes" id="UP000005801"/>
    </source>
</evidence>
<gene>
    <name evidence="3" type="ORF">PPSIR1_21209</name>
</gene>
<protein>
    <submittedName>
        <fullName evidence="3">Uncharacterized protein</fullName>
    </submittedName>
</protein>
<sequence>MVAPPPEWVSLLDEHEDELVRVRLLWRTGSSKYRPVVPITADFESLESASDRAWEALELNDTHFNWLRTEGESPSERQGRLEGAASRLWSFSRRFARALDQRCDFQLRGYGNDDEVLFESGARFNPNTNPVRSEGDDEARAASPHTPPPGPTAGAVPPAWSRASLEEEERRIHGLKDELIKRLTEERNRTDEDFRNLSQQSPTLITHAGEILKEAIRKVSMKMRQLRVGFSVPLRDSRGYRWSCSRAG</sequence>
<comment type="caution">
    <text evidence="3">The sequence shown here is derived from an EMBL/GenBank/DDBJ whole genome shotgun (WGS) entry which is preliminary data.</text>
</comment>